<dbReference type="SUPFAM" id="SSF50044">
    <property type="entry name" value="SH3-domain"/>
    <property type="match status" value="1"/>
</dbReference>
<dbReference type="SMART" id="SM00326">
    <property type="entry name" value="SH3"/>
    <property type="match status" value="1"/>
</dbReference>
<evidence type="ECO:0000256" key="2">
    <source>
        <dbReference type="ARBA" id="ARBA00006697"/>
    </source>
</evidence>
<keyword evidence="4" id="KW-0175">Coiled coil</keyword>
<dbReference type="InterPro" id="IPR004148">
    <property type="entry name" value="BAR_dom"/>
</dbReference>
<dbReference type="PROSITE" id="PS50002">
    <property type="entry name" value="SH3"/>
    <property type="match status" value="1"/>
</dbReference>
<dbReference type="InterPro" id="IPR027267">
    <property type="entry name" value="AH/BAR_dom_sf"/>
</dbReference>
<evidence type="ECO:0000256" key="5">
    <source>
        <dbReference type="ARBA" id="ARBA00023136"/>
    </source>
</evidence>
<comment type="caution">
    <text evidence="9">The sequence shown here is derived from an EMBL/GenBank/DDBJ whole genome shotgun (WGS) entry which is preliminary data.</text>
</comment>
<feature type="non-terminal residue" evidence="9">
    <location>
        <position position="197"/>
    </location>
</feature>
<dbReference type="AlphaFoldDB" id="A0AAV2PU17"/>
<evidence type="ECO:0000256" key="1">
    <source>
        <dbReference type="ARBA" id="ARBA00004170"/>
    </source>
</evidence>
<evidence type="ECO:0000313" key="10">
    <source>
        <dbReference type="Proteomes" id="UP001497623"/>
    </source>
</evidence>
<dbReference type="Pfam" id="PF07653">
    <property type="entry name" value="SH3_2"/>
    <property type="match status" value="1"/>
</dbReference>
<dbReference type="GO" id="GO:0098793">
    <property type="term" value="C:presynapse"/>
    <property type="evidence" value="ECO:0007669"/>
    <property type="project" value="TreeGrafter"/>
</dbReference>
<dbReference type="Proteomes" id="UP001497623">
    <property type="component" value="Unassembled WGS sequence"/>
</dbReference>
<dbReference type="GO" id="GO:0005737">
    <property type="term" value="C:cytoplasm"/>
    <property type="evidence" value="ECO:0007669"/>
    <property type="project" value="InterPro"/>
</dbReference>
<feature type="non-terminal residue" evidence="9">
    <location>
        <position position="1"/>
    </location>
</feature>
<dbReference type="InterPro" id="IPR036028">
    <property type="entry name" value="SH3-like_dom_sf"/>
</dbReference>
<dbReference type="Pfam" id="PF03114">
    <property type="entry name" value="BAR"/>
    <property type="match status" value="1"/>
</dbReference>
<dbReference type="Gene3D" id="2.30.30.40">
    <property type="entry name" value="SH3 Domains"/>
    <property type="match status" value="1"/>
</dbReference>
<dbReference type="PANTHER" id="PTHR14167">
    <property type="entry name" value="SH3 DOMAIN-CONTAINING"/>
    <property type="match status" value="1"/>
</dbReference>
<dbReference type="PANTHER" id="PTHR14167:SF81">
    <property type="entry name" value="ENDOPHILIN-A"/>
    <property type="match status" value="1"/>
</dbReference>
<sequence>RLDYDCKKRKKDNGGSNVTEEDMKLAEEKFAESWHLAQLGMHNLLEEDVEQVSQLALFANNILEYHKQCEKIIEALLGKLDNKKNAAAMKPKKKFVPQSLSVCGIMDTLNRDVALNIPASTLPSSMKISSSSPSTDTPLAIVINDYEPENAGELGLKEGETVILTKQIGKTWFEGICNETKGWFPCNYVKVIVPLPS</sequence>
<evidence type="ECO:0000259" key="8">
    <source>
        <dbReference type="PROSITE" id="PS50002"/>
    </source>
</evidence>
<evidence type="ECO:0000256" key="3">
    <source>
        <dbReference type="ARBA" id="ARBA00022443"/>
    </source>
</evidence>
<organism evidence="9 10">
    <name type="scientific">Meganyctiphanes norvegica</name>
    <name type="common">Northern krill</name>
    <name type="synonym">Thysanopoda norvegica</name>
    <dbReference type="NCBI Taxonomy" id="48144"/>
    <lineage>
        <taxon>Eukaryota</taxon>
        <taxon>Metazoa</taxon>
        <taxon>Ecdysozoa</taxon>
        <taxon>Arthropoda</taxon>
        <taxon>Crustacea</taxon>
        <taxon>Multicrustacea</taxon>
        <taxon>Malacostraca</taxon>
        <taxon>Eumalacostraca</taxon>
        <taxon>Eucarida</taxon>
        <taxon>Euphausiacea</taxon>
        <taxon>Euphausiidae</taxon>
        <taxon>Meganyctiphanes</taxon>
    </lineage>
</organism>
<dbReference type="GO" id="GO:0098978">
    <property type="term" value="C:glutamatergic synapse"/>
    <property type="evidence" value="ECO:0007669"/>
    <property type="project" value="TreeGrafter"/>
</dbReference>
<feature type="region of interest" description="Disordered" evidence="7">
    <location>
        <begin position="1"/>
        <end position="20"/>
    </location>
</feature>
<name>A0AAV2PU17_MEGNR</name>
<dbReference type="SUPFAM" id="SSF103657">
    <property type="entry name" value="BAR/IMD domain-like"/>
    <property type="match status" value="1"/>
</dbReference>
<feature type="domain" description="SH3" evidence="8">
    <location>
        <begin position="135"/>
        <end position="194"/>
    </location>
</feature>
<evidence type="ECO:0000256" key="6">
    <source>
        <dbReference type="PROSITE-ProRule" id="PRU00192"/>
    </source>
</evidence>
<keyword evidence="10" id="KW-1185">Reference proteome</keyword>
<accession>A0AAV2PU17</accession>
<proteinExistence type="inferred from homology"/>
<reference evidence="9 10" key="1">
    <citation type="submission" date="2024-05" db="EMBL/GenBank/DDBJ databases">
        <authorList>
            <person name="Wallberg A."/>
        </authorList>
    </citation>
    <scope>NUCLEOTIDE SEQUENCE [LARGE SCALE GENOMIC DNA]</scope>
</reference>
<comment type="similarity">
    <text evidence="2">Belongs to the endophilin family.</text>
</comment>
<comment type="subcellular location">
    <subcellularLocation>
        <location evidence="1">Membrane</location>
        <topology evidence="1">Peripheral membrane protein</topology>
    </subcellularLocation>
</comment>
<dbReference type="InterPro" id="IPR001452">
    <property type="entry name" value="SH3_domain"/>
</dbReference>
<dbReference type="GO" id="GO:0016191">
    <property type="term" value="P:synaptic vesicle uncoating"/>
    <property type="evidence" value="ECO:0007669"/>
    <property type="project" value="TreeGrafter"/>
</dbReference>
<protein>
    <recommendedName>
        <fullName evidence="8">SH3 domain-containing protein</fullName>
    </recommendedName>
</protein>
<evidence type="ECO:0000256" key="4">
    <source>
        <dbReference type="ARBA" id="ARBA00023054"/>
    </source>
</evidence>
<keyword evidence="3 6" id="KW-0728">SH3 domain</keyword>
<gene>
    <name evidence="9" type="ORF">MNOR_LOCUS3798</name>
</gene>
<dbReference type="Gene3D" id="1.20.1270.60">
    <property type="entry name" value="Arfaptin homology (AH) domain/BAR domain"/>
    <property type="match status" value="1"/>
</dbReference>
<dbReference type="InterPro" id="IPR050384">
    <property type="entry name" value="Endophilin_SH3RF"/>
</dbReference>
<evidence type="ECO:0000256" key="7">
    <source>
        <dbReference type="SAM" id="MobiDB-lite"/>
    </source>
</evidence>
<evidence type="ECO:0000313" key="9">
    <source>
        <dbReference type="EMBL" id="CAL4064046.1"/>
    </source>
</evidence>
<dbReference type="EMBL" id="CAXKWB010001338">
    <property type="protein sequence ID" value="CAL4064046.1"/>
    <property type="molecule type" value="Genomic_DNA"/>
</dbReference>
<keyword evidence="5" id="KW-0472">Membrane</keyword>